<accession>A0A2U1P0L1</accession>
<dbReference type="STRING" id="35608.A0A2U1P0L1"/>
<dbReference type="InterPro" id="IPR026960">
    <property type="entry name" value="RVT-Znf"/>
</dbReference>
<organism evidence="2 3">
    <name type="scientific">Artemisia annua</name>
    <name type="common">Sweet wormwood</name>
    <dbReference type="NCBI Taxonomy" id="35608"/>
    <lineage>
        <taxon>Eukaryota</taxon>
        <taxon>Viridiplantae</taxon>
        <taxon>Streptophyta</taxon>
        <taxon>Embryophyta</taxon>
        <taxon>Tracheophyta</taxon>
        <taxon>Spermatophyta</taxon>
        <taxon>Magnoliopsida</taxon>
        <taxon>eudicotyledons</taxon>
        <taxon>Gunneridae</taxon>
        <taxon>Pentapetalae</taxon>
        <taxon>asterids</taxon>
        <taxon>campanulids</taxon>
        <taxon>Asterales</taxon>
        <taxon>Asteraceae</taxon>
        <taxon>Asteroideae</taxon>
        <taxon>Anthemideae</taxon>
        <taxon>Artemisiinae</taxon>
        <taxon>Artemisia</taxon>
    </lineage>
</organism>
<comment type="caution">
    <text evidence="2">The sequence shown here is derived from an EMBL/GenBank/DDBJ whole genome shotgun (WGS) entry which is preliminary data.</text>
</comment>
<dbReference type="PANTHER" id="PTHR36617">
    <property type="entry name" value="PROTEIN, PUTATIVE-RELATED"/>
    <property type="match status" value="1"/>
</dbReference>
<dbReference type="PANTHER" id="PTHR36617:SF16">
    <property type="entry name" value="OS04G0516500 PROTEIN"/>
    <property type="match status" value="1"/>
</dbReference>
<dbReference type="Proteomes" id="UP000245207">
    <property type="component" value="Unassembled WGS sequence"/>
</dbReference>
<name>A0A2U1P0L1_ARTAN</name>
<evidence type="ECO:0000259" key="1">
    <source>
        <dbReference type="Pfam" id="PF13966"/>
    </source>
</evidence>
<evidence type="ECO:0000313" key="3">
    <source>
        <dbReference type="Proteomes" id="UP000245207"/>
    </source>
</evidence>
<keyword evidence="2" id="KW-0695">RNA-directed DNA polymerase</keyword>
<evidence type="ECO:0000313" key="2">
    <source>
        <dbReference type="EMBL" id="PWA79286.1"/>
    </source>
</evidence>
<dbReference type="AlphaFoldDB" id="A0A2U1P0L1"/>
<proteinExistence type="predicted"/>
<dbReference type="Pfam" id="PF13966">
    <property type="entry name" value="zf-RVT"/>
    <property type="match status" value="1"/>
</dbReference>
<sequence length="284" mass="33508">MMGDGSTINFWVDTWLNNAPLRLVYPNLFRLEKNKWASVSERVQVSNGSKSLLWDWRRSPSAAEEIAELFNLMSEIYDFEWKGGSDSWRWSADSNGEFSVNSVKNLMQQRWEPGQNSKRLWKGWVPLKCKIMVWRATLNRLPTKMELGKRGVTLPNVLCCWCDSVEETASHLFSGCSFAAEIWSRVDSWSRLPPSFAFDVTDFLEIAKLYPGSKKSKYVLRVIIFSTLWTIWNERNMRIFKGVRRRPIEVMESIKITSFFWFRNRSKLKRVEWKVWCKFPLDVM</sequence>
<protein>
    <submittedName>
        <fullName evidence="2">Reverse transcriptase domain, Reverse transcriptase zinc-binding domain protein</fullName>
    </submittedName>
</protein>
<keyword evidence="3" id="KW-1185">Reference proteome</keyword>
<gene>
    <name evidence="2" type="ORF">CTI12_AA207350</name>
</gene>
<keyword evidence="2" id="KW-0548">Nucleotidyltransferase</keyword>
<dbReference type="EMBL" id="PKPP01001877">
    <property type="protein sequence ID" value="PWA79286.1"/>
    <property type="molecule type" value="Genomic_DNA"/>
</dbReference>
<reference evidence="2 3" key="1">
    <citation type="journal article" date="2018" name="Mol. Plant">
        <title>The genome of Artemisia annua provides insight into the evolution of Asteraceae family and artemisinin biosynthesis.</title>
        <authorList>
            <person name="Shen Q."/>
            <person name="Zhang L."/>
            <person name="Liao Z."/>
            <person name="Wang S."/>
            <person name="Yan T."/>
            <person name="Shi P."/>
            <person name="Liu M."/>
            <person name="Fu X."/>
            <person name="Pan Q."/>
            <person name="Wang Y."/>
            <person name="Lv Z."/>
            <person name="Lu X."/>
            <person name="Zhang F."/>
            <person name="Jiang W."/>
            <person name="Ma Y."/>
            <person name="Chen M."/>
            <person name="Hao X."/>
            <person name="Li L."/>
            <person name="Tang Y."/>
            <person name="Lv G."/>
            <person name="Zhou Y."/>
            <person name="Sun X."/>
            <person name="Brodelius P.E."/>
            <person name="Rose J.K.C."/>
            <person name="Tang K."/>
        </authorList>
    </citation>
    <scope>NUCLEOTIDE SEQUENCE [LARGE SCALE GENOMIC DNA]</scope>
    <source>
        <strain evidence="3">cv. Huhao1</strain>
        <tissue evidence="2">Leaf</tissue>
    </source>
</reference>
<feature type="domain" description="Reverse transcriptase zinc-binding" evidence="1">
    <location>
        <begin position="98"/>
        <end position="183"/>
    </location>
</feature>
<dbReference type="GO" id="GO:0003964">
    <property type="term" value="F:RNA-directed DNA polymerase activity"/>
    <property type="evidence" value="ECO:0007669"/>
    <property type="project" value="UniProtKB-KW"/>
</dbReference>
<dbReference type="OrthoDB" id="1937542at2759"/>
<keyword evidence="2" id="KW-0808">Transferase</keyword>